<organism evidence="15">
    <name type="scientific">Cellvibrio mixtus</name>
    <dbReference type="NCBI Taxonomy" id="39650"/>
    <lineage>
        <taxon>Bacteria</taxon>
        <taxon>Pseudomonadati</taxon>
        <taxon>Pseudomonadota</taxon>
        <taxon>Gammaproteobacteria</taxon>
        <taxon>Cellvibrionales</taxon>
        <taxon>Cellvibrionaceae</taxon>
        <taxon>Cellvibrio</taxon>
    </lineage>
</organism>
<dbReference type="InterPro" id="IPR001000">
    <property type="entry name" value="GH10_dom"/>
</dbReference>
<sequence length="621" mass="64930">MQQVHQFLSIGLFTLVLSACGGSGGGDNNNSSANNSSANTSATNSSSSAPASIAASSVEPSSTPASSIASEAASSIAPSSVAASSEPASSSAPASSSSAASATVLTLDMTSGWRGNGTGNSGVTLNSDGVSFTASGDNIGAVTDMLKPIQLEDAIITMVVNVSSEFKASGASLQPIVQIKGGSYPGEWGCWAGNELFTAGEDATISCTVTEGDKKFNQTEFDVQVGVQAKGTPTGVVTIKSVTVTLAPAASSSSAQSSSTGSVYSANVTRLQALAAFPIGAAVTNNDGPSFNIVTNTSEQAVVEKHFGEMTAGNIMKMSYLQPSNGNFTFTNADTFVDYAKDNNINVHGHALVWHSDYQVPNFMKNWSGSAADFIAEVEDHVTQVVTHFKAKGNVVSWDVVNEAINDGSPVANFRTTDSTFYVKSGNSSIYIEKAFQAARAADPSAILYYNDYNIDQNNAKTTKMIEMLTDFQTRSIPIDGVGFQMHVFMDYPSIASISAAMKKVVDKGLKVKITELDVAVNNPYSGGWPGNKITSFTNTVALAQKKRYCEIVKAYMDTVPAAQRGGISVWGTTDANTWLTTATAAYNGEAIAWPLLFDNNYNDKPALRGFADGLEGTACN</sequence>
<dbReference type="EC" id="3.2.1.8" evidence="11"/>
<keyword evidence="6 11" id="KW-0119">Carbohydrate metabolism</keyword>
<feature type="disulfide bond" evidence="9">
    <location>
        <begin position="190"/>
        <end position="207"/>
    </location>
</feature>
<dbReference type="SUPFAM" id="SSF51445">
    <property type="entry name" value="(Trans)glycosidases"/>
    <property type="match status" value="1"/>
</dbReference>
<dbReference type="PANTHER" id="PTHR31490:SF88">
    <property type="entry name" value="BETA-XYLANASE"/>
    <property type="match status" value="1"/>
</dbReference>
<evidence type="ECO:0000256" key="12">
    <source>
        <dbReference type="SAM" id="MobiDB-lite"/>
    </source>
</evidence>
<dbReference type="SMART" id="SM00633">
    <property type="entry name" value="Glyco_10"/>
    <property type="match status" value="1"/>
</dbReference>
<dbReference type="GO" id="GO:0031176">
    <property type="term" value="F:endo-1,4-beta-xylanase activity"/>
    <property type="evidence" value="ECO:0007669"/>
    <property type="project" value="UniProtKB-EC"/>
</dbReference>
<accession>Q59301</accession>
<evidence type="ECO:0000256" key="9">
    <source>
        <dbReference type="PROSITE-ProRule" id="PRU01095"/>
    </source>
</evidence>
<dbReference type="PROSITE" id="PS00591">
    <property type="entry name" value="GH10_1"/>
    <property type="match status" value="1"/>
</dbReference>
<dbReference type="InterPro" id="IPR005088">
    <property type="entry name" value="CBM15"/>
</dbReference>
<feature type="binding site" evidence="9">
    <location>
        <position position="224"/>
    </location>
    <ligand>
        <name>a carbohydrate</name>
        <dbReference type="ChEBI" id="CHEBI:16646"/>
    </ligand>
</feature>
<feature type="domain" description="GH10" evidence="14">
    <location>
        <begin position="265"/>
        <end position="614"/>
    </location>
</feature>
<comment type="similarity">
    <text evidence="2 11">Belongs to the glycosyl hydrolase 10 (cellulase F) family.</text>
</comment>
<keyword evidence="5 11" id="KW-0378">Hydrolase</keyword>
<keyword evidence="9" id="KW-1015">Disulfide bond</keyword>
<dbReference type="GO" id="GO:0045493">
    <property type="term" value="P:xylan catabolic process"/>
    <property type="evidence" value="ECO:0007669"/>
    <property type="project" value="UniProtKB-KW"/>
</dbReference>
<feature type="active site" description="Nucleophile" evidence="10">
    <location>
        <position position="516"/>
    </location>
</feature>
<evidence type="ECO:0000313" key="15">
    <source>
        <dbReference type="EMBL" id="CAA88762.1"/>
    </source>
</evidence>
<proteinExistence type="inferred from homology"/>
<comment type="catalytic activity">
    <reaction evidence="1 11">
        <text>Endohydrolysis of (1-&gt;4)-beta-D-xylosidic linkages in xylans.</text>
        <dbReference type="EC" id="3.2.1.8"/>
    </reaction>
</comment>
<feature type="region of interest" description="Disordered" evidence="12">
    <location>
        <begin position="26"/>
        <end position="66"/>
    </location>
</feature>
<evidence type="ECO:0000256" key="11">
    <source>
        <dbReference type="RuleBase" id="RU361174"/>
    </source>
</evidence>
<keyword evidence="8 11" id="KW-0624">Polysaccharide degradation</keyword>
<dbReference type="InterPro" id="IPR008979">
    <property type="entry name" value="Galactose-bd-like_sf"/>
</dbReference>
<dbReference type="PROSITE" id="PS51759">
    <property type="entry name" value="CBM15"/>
    <property type="match status" value="1"/>
</dbReference>
<dbReference type="PANTHER" id="PTHR31490">
    <property type="entry name" value="GLYCOSYL HYDROLASE"/>
    <property type="match status" value="1"/>
</dbReference>
<protein>
    <recommendedName>
        <fullName evidence="11">Beta-xylanase</fullName>
        <ecNumber evidence="11">3.2.1.8</ecNumber>
    </recommendedName>
</protein>
<dbReference type="EMBL" id="Z48926">
    <property type="protein sequence ID" value="CAA88762.1"/>
    <property type="molecule type" value="Genomic_DNA"/>
</dbReference>
<evidence type="ECO:0000256" key="4">
    <source>
        <dbReference type="ARBA" id="ARBA00022729"/>
    </source>
</evidence>
<keyword evidence="4" id="KW-0732">Signal</keyword>
<dbReference type="InterPro" id="IPR017853">
    <property type="entry name" value="GH"/>
</dbReference>
<evidence type="ECO:0000256" key="1">
    <source>
        <dbReference type="ARBA" id="ARBA00000681"/>
    </source>
</evidence>
<evidence type="ECO:0000256" key="3">
    <source>
        <dbReference type="ARBA" id="ARBA00022651"/>
    </source>
</evidence>
<dbReference type="InterPro" id="IPR031158">
    <property type="entry name" value="GH10_AS"/>
</dbReference>
<dbReference type="Gene3D" id="2.60.120.260">
    <property type="entry name" value="Galactose-binding domain-like"/>
    <property type="match status" value="1"/>
</dbReference>
<evidence type="ECO:0000256" key="7">
    <source>
        <dbReference type="ARBA" id="ARBA00023295"/>
    </source>
</evidence>
<feature type="binding site" evidence="9">
    <location>
        <position position="178"/>
    </location>
    <ligand>
        <name>a carbohydrate</name>
        <dbReference type="ChEBI" id="CHEBI:16646"/>
    </ligand>
</feature>
<evidence type="ECO:0000256" key="6">
    <source>
        <dbReference type="ARBA" id="ARBA00023277"/>
    </source>
</evidence>
<evidence type="ECO:0000256" key="5">
    <source>
        <dbReference type="ARBA" id="ARBA00022801"/>
    </source>
</evidence>
<evidence type="ECO:0000259" key="14">
    <source>
        <dbReference type="PROSITE" id="PS51760"/>
    </source>
</evidence>
<dbReference type="CAZy" id="GH10">
    <property type="family name" value="Glycoside Hydrolase Family 10"/>
</dbReference>
<dbReference type="PROSITE" id="PS51760">
    <property type="entry name" value="GH10_2"/>
    <property type="match status" value="1"/>
</dbReference>
<dbReference type="Gene3D" id="3.20.20.80">
    <property type="entry name" value="Glycosidases"/>
    <property type="match status" value="1"/>
</dbReference>
<feature type="domain" description="CBM15" evidence="13">
    <location>
        <begin position="101"/>
        <end position="249"/>
    </location>
</feature>
<feature type="compositionally biased region" description="Low complexity" evidence="12">
    <location>
        <begin position="28"/>
        <end position="66"/>
    </location>
</feature>
<feature type="binding site" evidence="9">
    <location>
        <position position="116"/>
    </location>
    <ligand>
        <name>a carbohydrate</name>
        <dbReference type="ChEBI" id="CHEBI:16646"/>
    </ligand>
</feature>
<dbReference type="SUPFAM" id="SSF49785">
    <property type="entry name" value="Galactose-binding domain-like"/>
    <property type="match status" value="1"/>
</dbReference>
<evidence type="ECO:0000256" key="8">
    <source>
        <dbReference type="ARBA" id="ARBA00023326"/>
    </source>
</evidence>
<dbReference type="Pfam" id="PF03426">
    <property type="entry name" value="CBM_15"/>
    <property type="match status" value="1"/>
</dbReference>
<dbReference type="CAZy" id="CBM15">
    <property type="family name" value="Carbohydrate-Binding Module Family 15"/>
</dbReference>
<keyword evidence="7 11" id="KW-0326">Glycosidase</keyword>
<evidence type="ECO:0000256" key="2">
    <source>
        <dbReference type="ARBA" id="ARBA00007495"/>
    </source>
</evidence>
<dbReference type="PIR" id="S59632">
    <property type="entry name" value="S59632"/>
</dbReference>
<name>Q59301_9GAMM</name>
<keyword evidence="3 15" id="KW-0858">Xylan degradation</keyword>
<evidence type="ECO:0000259" key="13">
    <source>
        <dbReference type="PROSITE" id="PS51759"/>
    </source>
</evidence>
<dbReference type="PRINTS" id="PR00134">
    <property type="entry name" value="GLHYDRLASE10"/>
</dbReference>
<reference evidence="15" key="1">
    <citation type="journal article" date="1995" name="Biochem. J.">
        <title>Novel cellulose-binding domains, NodB homologues and conserved modular architecture in xylanases from the aerobic soil bacteria Pseudomonas fluorescens subsp. cellulosa and Cellvibrio mixtus.</title>
        <authorList>
            <person name="Millward-Sadler S.J."/>
            <person name="Davidson K."/>
            <person name="Hazlewood G.P."/>
            <person name="Black G.W."/>
            <person name="Gilbert H.J."/>
            <person name="Clarke J.H."/>
        </authorList>
    </citation>
    <scope>NUCLEOTIDE SEQUENCE</scope>
    <source>
        <strain evidence="15">Mixtus</strain>
    </source>
</reference>
<dbReference type="AlphaFoldDB" id="Q59301"/>
<dbReference type="InterPro" id="IPR044846">
    <property type="entry name" value="GH10"/>
</dbReference>
<evidence type="ECO:0000256" key="10">
    <source>
        <dbReference type="PROSITE-ProRule" id="PRU10061"/>
    </source>
</evidence>
<dbReference type="Pfam" id="PF00331">
    <property type="entry name" value="Glyco_hydro_10"/>
    <property type="match status" value="1"/>
</dbReference>